<protein>
    <recommendedName>
        <fullName evidence="6">Ras-GEF domain-containing protein</fullName>
    </recommendedName>
</protein>
<dbReference type="PROSITE" id="PS50212">
    <property type="entry name" value="RASGEF_NTER"/>
    <property type="match status" value="1"/>
</dbReference>
<dbReference type="InterPro" id="IPR000651">
    <property type="entry name" value="Ras-like_Gua-exchang_fac_N"/>
</dbReference>
<name>A0A6B2L0T9_9EUKA</name>
<dbReference type="PANTHER" id="PTHR23113">
    <property type="entry name" value="GUANINE NUCLEOTIDE EXCHANGE FACTOR"/>
    <property type="match status" value="1"/>
</dbReference>
<dbReference type="SMART" id="SM00147">
    <property type="entry name" value="RasGEF"/>
    <property type="match status" value="1"/>
</dbReference>
<dbReference type="AlphaFoldDB" id="A0A6B2L0T9"/>
<accession>A0A6B2L0T9</accession>
<proteinExistence type="predicted"/>
<dbReference type="EMBL" id="GIBP01001552">
    <property type="protein sequence ID" value="NDV30521.1"/>
    <property type="molecule type" value="Transcribed_RNA"/>
</dbReference>
<dbReference type="GO" id="GO:0007265">
    <property type="term" value="P:Ras protein signal transduction"/>
    <property type="evidence" value="ECO:0007669"/>
    <property type="project" value="TreeGrafter"/>
</dbReference>
<dbReference type="PANTHER" id="PTHR23113:SF370">
    <property type="entry name" value="RAS GUANINE NUCLEOTIDE EXCHANGE FACTOR P"/>
    <property type="match status" value="1"/>
</dbReference>
<evidence type="ECO:0000259" key="4">
    <source>
        <dbReference type="PROSITE" id="PS50212"/>
    </source>
</evidence>
<dbReference type="Gene3D" id="1.10.840.10">
    <property type="entry name" value="Ras guanine-nucleotide exchange factors catalytic domain"/>
    <property type="match status" value="1"/>
</dbReference>
<evidence type="ECO:0000259" key="3">
    <source>
        <dbReference type="PROSITE" id="PS50009"/>
    </source>
</evidence>
<dbReference type="PROSITE" id="PS50009">
    <property type="entry name" value="RASGEF_CAT"/>
    <property type="match status" value="1"/>
</dbReference>
<dbReference type="GO" id="GO:0005886">
    <property type="term" value="C:plasma membrane"/>
    <property type="evidence" value="ECO:0007669"/>
    <property type="project" value="TreeGrafter"/>
</dbReference>
<feature type="domain" description="Ras-GEF" evidence="3">
    <location>
        <begin position="332"/>
        <end position="563"/>
    </location>
</feature>
<dbReference type="CDD" id="cd00155">
    <property type="entry name" value="RasGEF"/>
    <property type="match status" value="1"/>
</dbReference>
<dbReference type="GO" id="GO:0005085">
    <property type="term" value="F:guanyl-nucleotide exchange factor activity"/>
    <property type="evidence" value="ECO:0007669"/>
    <property type="project" value="UniProtKB-KW"/>
</dbReference>
<dbReference type="Pfam" id="PF00617">
    <property type="entry name" value="RasGEF"/>
    <property type="match status" value="1"/>
</dbReference>
<keyword evidence="1 2" id="KW-0344">Guanine-nucleotide releasing factor</keyword>
<dbReference type="InterPro" id="IPR001895">
    <property type="entry name" value="RASGEF_cat_dom"/>
</dbReference>
<feature type="domain" description="N-terminal Ras-GEF" evidence="4">
    <location>
        <begin position="161"/>
        <end position="281"/>
    </location>
</feature>
<organism evidence="5">
    <name type="scientific">Arcella intermedia</name>
    <dbReference type="NCBI Taxonomy" id="1963864"/>
    <lineage>
        <taxon>Eukaryota</taxon>
        <taxon>Amoebozoa</taxon>
        <taxon>Tubulinea</taxon>
        <taxon>Elardia</taxon>
        <taxon>Arcellinida</taxon>
        <taxon>Sphaerothecina</taxon>
        <taxon>Arcellidae</taxon>
        <taxon>Arcella</taxon>
    </lineage>
</organism>
<sequence>MITSIVMEVDKGDQQEFDVVAKELGLDGDLELQAPPPGLQKDHPPDGISIASLDLAKKDTLKSPIRKKYKERKTASVSYMDRSKAKKAILKPPTATFSPYTKKSVKTHAHFHQSPSSPEIASLSKPKESVAPLPWKPEFGSSPLFSAAECAKLLIGDDPEKGKCILGGPVHMLISLTLVNISDVDSVKAFVLSFKHYLSPEKLLDHLIRLFKRSSSLPDNFKIYIQSRVILLILRWIEMNIKDFKDERLLDMINGFLLSQFRNGTYGSVGKTWGMFIQQTWREQITLLYLQENRPDHILGAPESYISDKIKRLSQNCLTKSDYQSLSGLDFNGIELARQMTLIDQRVFMMIPDTEFLKKRFAKAPTSPNLQALVDRFNIVSKWVGTEIASTPNFKQRLKTLTHFIHVAEHLKEFHNWHTFLAVISGLSLTAVQRLRQTWKALSPQVLKKWQEFETLSSPLQNFGKLRKAYQNSIPPTIYPILILTKDLTFIEDGNEDWRNKETKQLNYEKMRLLGQVISQIKEAQRVHYPFNSVPIMMEYLENVFYIENSDDLHQLSQTIEGHNNKEV</sequence>
<dbReference type="Gene3D" id="1.20.870.10">
    <property type="entry name" value="Son of sevenless (SoS) protein Chain: S domain 1"/>
    <property type="match status" value="1"/>
</dbReference>
<dbReference type="InterPro" id="IPR036964">
    <property type="entry name" value="RASGEF_cat_dom_sf"/>
</dbReference>
<evidence type="ECO:0008006" key="6">
    <source>
        <dbReference type="Google" id="ProtNLM"/>
    </source>
</evidence>
<reference evidence="5" key="1">
    <citation type="journal article" date="2020" name="J. Eukaryot. Microbiol.">
        <title>De novo Sequencing, Assembly and Annotation of the Transcriptome for the Free-Living Testate Amoeba Arcella intermedia.</title>
        <authorList>
            <person name="Ribeiro G.M."/>
            <person name="Porfirio-Sousa A.L."/>
            <person name="Maurer-Alcala X.X."/>
            <person name="Katz L.A."/>
            <person name="Lahr D.J.G."/>
        </authorList>
    </citation>
    <scope>NUCLEOTIDE SEQUENCE</scope>
</reference>
<evidence type="ECO:0000256" key="2">
    <source>
        <dbReference type="PROSITE-ProRule" id="PRU00168"/>
    </source>
</evidence>
<dbReference type="SUPFAM" id="SSF48366">
    <property type="entry name" value="Ras GEF"/>
    <property type="match status" value="1"/>
</dbReference>
<dbReference type="Pfam" id="PF00618">
    <property type="entry name" value="RasGEF_N"/>
    <property type="match status" value="1"/>
</dbReference>
<dbReference type="InterPro" id="IPR023578">
    <property type="entry name" value="Ras_GEF_dom_sf"/>
</dbReference>
<dbReference type="InterPro" id="IPR008937">
    <property type="entry name" value="Ras-like_GEF"/>
</dbReference>
<evidence type="ECO:0000313" key="5">
    <source>
        <dbReference type="EMBL" id="NDV30521.1"/>
    </source>
</evidence>
<evidence type="ECO:0000256" key="1">
    <source>
        <dbReference type="ARBA" id="ARBA00022658"/>
    </source>
</evidence>